<evidence type="ECO:0000256" key="5">
    <source>
        <dbReference type="ARBA" id="ARBA00022989"/>
    </source>
</evidence>
<organism evidence="7 8">
    <name type="scientific">Kushneria marisflavi</name>
    <dbReference type="NCBI Taxonomy" id="157779"/>
    <lineage>
        <taxon>Bacteria</taxon>
        <taxon>Pseudomonadati</taxon>
        <taxon>Pseudomonadota</taxon>
        <taxon>Gammaproteobacteria</taxon>
        <taxon>Oceanospirillales</taxon>
        <taxon>Halomonadaceae</taxon>
        <taxon>Kushneria</taxon>
    </lineage>
</organism>
<keyword evidence="6" id="KW-0472">Membrane</keyword>
<evidence type="ECO:0000256" key="3">
    <source>
        <dbReference type="ARBA" id="ARBA00022475"/>
    </source>
</evidence>
<sequence length="698" mass="77825">MALGTWGRVYLTPDINTLKFATKGLVAMTLSLYLAMEMQLDRPYWALISAVFLQIRPQSGLVIEKGLCQIGGTIIGGGMGVLIMALSMQMPAIALMLLMVWVFICATSSSLTRNFNLTYGFAMGAATGILVVVLTIVNNNSSQGVFDVAVARVSEIVLGATCATLVSMLLWPDRVRYIIHGHANTVIDETFKALTMHLDATISMIDARQQIMTALSQALTLNNDSSAVVYEGPHGPGRARAAYLLSQRALSMMAEMQTYGRLVREHPTLASEAFESALKDIRDTMERVRSRQTYSERKREINGLRQRIQKAELHRHGTPLARRMAQGLMMLLGYASVMIEAHHAINDAENTRLKAPRLSRHRDYMPALTIGIRSSLLFAIGAIIYVSTQWSSGVLMMVMPVIFGTMFASFPSPTAMLKNVMKGGLVGIFAALIFGNILLAQAAHEYIMLVVVFGGPLFLGLMAINNREVLANGLGFCILYIILTMPSNNMSFNISSFMDRTLAIGLGLIILYSVFRIVPSPNALVLRRRVIRATTDDMMQLWARSCRQSRERASDWFNGRMVERVQRLANFDSQLPEEERYLLDLGMTGMNFGHLILANYRRVTSLDNTPDTREALRQWQTALAHAYQACAWGDFDERFTEASQTLLERLREAGEMDDEQIELIEGMVRRLNITLHRFAKMSSSRDQGDISDVLEQTS</sequence>
<dbReference type="Proteomes" id="UP000194457">
    <property type="component" value="Chromosome"/>
</dbReference>
<evidence type="ECO:0000256" key="6">
    <source>
        <dbReference type="ARBA" id="ARBA00023136"/>
    </source>
</evidence>
<dbReference type="GO" id="GO:0005886">
    <property type="term" value="C:plasma membrane"/>
    <property type="evidence" value="ECO:0007669"/>
    <property type="project" value="UniProtKB-SubCell"/>
</dbReference>
<protein>
    <submittedName>
        <fullName evidence="7">Uncharacterized protein</fullName>
    </submittedName>
</protein>
<reference evidence="7 8" key="1">
    <citation type="submission" date="2017-05" db="EMBL/GenBank/DDBJ databases">
        <authorList>
            <person name="Song R."/>
            <person name="Chenine A.L."/>
            <person name="Ruprecht R.M."/>
        </authorList>
    </citation>
    <scope>NUCLEOTIDE SEQUENCE [LARGE SCALE GENOMIC DNA]</scope>
    <source>
        <strain evidence="7">SW32</strain>
    </source>
</reference>
<proteinExistence type="predicted"/>
<dbReference type="KEGG" id="kma:B9H00_13775"/>
<accession>A0A240USA9</accession>
<dbReference type="PANTHER" id="PTHR30509:SF9">
    <property type="entry name" value="MULTIDRUG RESISTANCE PROTEIN MDTO"/>
    <property type="match status" value="1"/>
</dbReference>
<evidence type="ECO:0000313" key="7">
    <source>
        <dbReference type="EMBL" id="ART63995.1"/>
    </source>
</evidence>
<evidence type="ECO:0000313" key="8">
    <source>
        <dbReference type="Proteomes" id="UP000194457"/>
    </source>
</evidence>
<gene>
    <name evidence="7" type="ORF">B9H00_13775</name>
</gene>
<dbReference type="PANTHER" id="PTHR30509">
    <property type="entry name" value="P-HYDROXYBENZOIC ACID EFFLUX PUMP SUBUNIT-RELATED"/>
    <property type="match status" value="1"/>
</dbReference>
<dbReference type="InterPro" id="IPR006726">
    <property type="entry name" value="PHBA_efflux_AaeB/fusaric-R"/>
</dbReference>
<evidence type="ECO:0000256" key="4">
    <source>
        <dbReference type="ARBA" id="ARBA00022692"/>
    </source>
</evidence>
<keyword evidence="4" id="KW-0812">Transmembrane</keyword>
<comment type="subcellular location">
    <subcellularLocation>
        <location evidence="1">Cell membrane</location>
        <topology evidence="1">Multi-pass membrane protein</topology>
    </subcellularLocation>
</comment>
<dbReference type="AlphaFoldDB" id="A0A240USA9"/>
<dbReference type="EMBL" id="CP021358">
    <property type="protein sequence ID" value="ART63995.1"/>
    <property type="molecule type" value="Genomic_DNA"/>
</dbReference>
<dbReference type="OrthoDB" id="9807111at2"/>
<keyword evidence="5" id="KW-1133">Transmembrane helix</keyword>
<dbReference type="Pfam" id="PF04632">
    <property type="entry name" value="FUSC"/>
    <property type="match status" value="1"/>
</dbReference>
<keyword evidence="3" id="KW-1003">Cell membrane</keyword>
<keyword evidence="2" id="KW-0813">Transport</keyword>
<evidence type="ECO:0000256" key="1">
    <source>
        <dbReference type="ARBA" id="ARBA00004651"/>
    </source>
</evidence>
<dbReference type="GO" id="GO:0022857">
    <property type="term" value="F:transmembrane transporter activity"/>
    <property type="evidence" value="ECO:0007669"/>
    <property type="project" value="InterPro"/>
</dbReference>
<dbReference type="RefSeq" id="WP_086901135.1">
    <property type="nucleotide sequence ID" value="NZ_CP021358.1"/>
</dbReference>
<keyword evidence="8" id="KW-1185">Reference proteome</keyword>
<evidence type="ECO:0000256" key="2">
    <source>
        <dbReference type="ARBA" id="ARBA00022448"/>
    </source>
</evidence>
<name>A0A240USA9_9GAMM</name>